<sequence>MRRGLKSVHTVYDKCTRQLGLTTAEFKAVTEDKYQMIKFLIDRFPNYQSYIVEQLGP</sequence>
<accession>A0A1Y6K3A5</accession>
<name>A0A1Y6K3A5_9CHLR</name>
<dbReference type="EMBL" id="LT859958">
    <property type="protein sequence ID" value="SMX54114.1"/>
    <property type="molecule type" value="Genomic_DNA"/>
</dbReference>
<evidence type="ECO:0000313" key="2">
    <source>
        <dbReference type="Proteomes" id="UP000195514"/>
    </source>
</evidence>
<keyword evidence="2" id="KW-1185">Reference proteome</keyword>
<reference evidence="2" key="1">
    <citation type="submission" date="2017-05" db="EMBL/GenBank/DDBJ databases">
        <authorList>
            <person name="Kirkegaard R."/>
            <person name="Mcilroy J S."/>
        </authorList>
    </citation>
    <scope>NUCLEOTIDE SEQUENCE [LARGE SCALE GENOMIC DNA]</scope>
</reference>
<proteinExistence type="predicted"/>
<gene>
    <name evidence="1" type="ORF">CFX1CAM_1049</name>
</gene>
<dbReference type="KEGG" id="abat:CFX1CAM_1049"/>
<evidence type="ECO:0000313" key="1">
    <source>
        <dbReference type="EMBL" id="SMX54114.1"/>
    </source>
</evidence>
<dbReference type="AlphaFoldDB" id="A0A1Y6K3A5"/>
<organism evidence="1 2">
    <name type="scientific">Candidatus Brevifilum fermentans</name>
    <dbReference type="NCBI Taxonomy" id="1986204"/>
    <lineage>
        <taxon>Bacteria</taxon>
        <taxon>Bacillati</taxon>
        <taxon>Chloroflexota</taxon>
        <taxon>Anaerolineae</taxon>
        <taxon>Anaerolineales</taxon>
        <taxon>Anaerolineaceae</taxon>
        <taxon>Candidatus Brevifilum</taxon>
    </lineage>
</organism>
<dbReference type="Proteomes" id="UP000195514">
    <property type="component" value="Chromosome I"/>
</dbReference>
<protein>
    <submittedName>
        <fullName evidence="1">Uncharacterized protein</fullName>
    </submittedName>
</protein>